<dbReference type="InterPro" id="IPR003838">
    <property type="entry name" value="ABC3_permease_C"/>
</dbReference>
<keyword evidence="3 7" id="KW-0812">Transmembrane</keyword>
<evidence type="ECO:0000256" key="3">
    <source>
        <dbReference type="ARBA" id="ARBA00022692"/>
    </source>
</evidence>
<dbReference type="AlphaFoldDB" id="A0A0E9LVX6"/>
<feature type="transmembrane region" description="Helical" evidence="7">
    <location>
        <begin position="20"/>
        <end position="40"/>
    </location>
</feature>
<dbReference type="Pfam" id="PF02687">
    <property type="entry name" value="FtsX"/>
    <property type="match status" value="1"/>
</dbReference>
<keyword evidence="11" id="KW-1185">Reference proteome</keyword>
<keyword evidence="4 7" id="KW-1133">Transmembrane helix</keyword>
<evidence type="ECO:0000256" key="6">
    <source>
        <dbReference type="ARBA" id="ARBA00038076"/>
    </source>
</evidence>
<reference evidence="10 11" key="1">
    <citation type="journal article" date="2015" name="Microbes Environ.">
        <title>Distribution and evolution of nitrogen fixation genes in the phylum bacteroidetes.</title>
        <authorList>
            <person name="Inoue J."/>
            <person name="Oshima K."/>
            <person name="Suda W."/>
            <person name="Sakamoto M."/>
            <person name="Iino T."/>
            <person name="Noda S."/>
            <person name="Hongoh Y."/>
            <person name="Hattori M."/>
            <person name="Ohkuma M."/>
        </authorList>
    </citation>
    <scope>NUCLEOTIDE SEQUENCE [LARGE SCALE GENOMIC DNA]</scope>
    <source>
        <strain evidence="10">JCM 15548</strain>
    </source>
</reference>
<evidence type="ECO:0000256" key="7">
    <source>
        <dbReference type="SAM" id="Phobius"/>
    </source>
</evidence>
<evidence type="ECO:0000256" key="4">
    <source>
        <dbReference type="ARBA" id="ARBA00022989"/>
    </source>
</evidence>
<feature type="domain" description="ABC3 transporter permease C-terminal" evidence="8">
    <location>
        <begin position="282"/>
        <end position="408"/>
    </location>
</feature>
<name>A0A0E9LVX6_9BACT</name>
<dbReference type="GO" id="GO:0005886">
    <property type="term" value="C:plasma membrane"/>
    <property type="evidence" value="ECO:0007669"/>
    <property type="project" value="UniProtKB-SubCell"/>
</dbReference>
<feature type="domain" description="MacB-like periplasmic core" evidence="9">
    <location>
        <begin position="21"/>
        <end position="236"/>
    </location>
</feature>
<dbReference type="STRING" id="1236989.JCM15548_11564"/>
<evidence type="ECO:0000259" key="8">
    <source>
        <dbReference type="Pfam" id="PF02687"/>
    </source>
</evidence>
<feature type="transmembrane region" description="Helical" evidence="7">
    <location>
        <begin position="376"/>
        <end position="398"/>
    </location>
</feature>
<evidence type="ECO:0000313" key="11">
    <source>
        <dbReference type="Proteomes" id="UP000032900"/>
    </source>
</evidence>
<dbReference type="InterPro" id="IPR050250">
    <property type="entry name" value="Macrolide_Exporter_MacB"/>
</dbReference>
<evidence type="ECO:0000259" key="9">
    <source>
        <dbReference type="Pfam" id="PF12704"/>
    </source>
</evidence>
<dbReference type="OrthoDB" id="9770036at2"/>
<accession>A0A0E9LVX6</accession>
<comment type="caution">
    <text evidence="10">The sequence shown here is derived from an EMBL/GenBank/DDBJ whole genome shotgun (WGS) entry which is preliminary data.</text>
</comment>
<keyword evidence="5 7" id="KW-0472">Membrane</keyword>
<keyword evidence="2" id="KW-1003">Cell membrane</keyword>
<dbReference type="PANTHER" id="PTHR30572">
    <property type="entry name" value="MEMBRANE COMPONENT OF TRANSPORTER-RELATED"/>
    <property type="match status" value="1"/>
</dbReference>
<evidence type="ECO:0000256" key="2">
    <source>
        <dbReference type="ARBA" id="ARBA00022475"/>
    </source>
</evidence>
<evidence type="ECO:0000256" key="1">
    <source>
        <dbReference type="ARBA" id="ARBA00004651"/>
    </source>
</evidence>
<evidence type="ECO:0000313" key="10">
    <source>
        <dbReference type="EMBL" id="GAO29384.1"/>
    </source>
</evidence>
<dbReference type="RefSeq" id="WP_062123733.1">
    <property type="nucleotide sequence ID" value="NZ_BAZW01000008.1"/>
</dbReference>
<comment type="similarity">
    <text evidence="6">Belongs to the ABC-4 integral membrane protein family.</text>
</comment>
<dbReference type="Pfam" id="PF12704">
    <property type="entry name" value="MacB_PCD"/>
    <property type="match status" value="1"/>
</dbReference>
<dbReference type="EMBL" id="BAZW01000008">
    <property type="protein sequence ID" value="GAO29384.1"/>
    <property type="molecule type" value="Genomic_DNA"/>
</dbReference>
<dbReference type="InterPro" id="IPR025857">
    <property type="entry name" value="MacB_PCD"/>
</dbReference>
<comment type="subcellular location">
    <subcellularLocation>
        <location evidence="1">Cell membrane</location>
        <topology evidence="1">Multi-pass membrane protein</topology>
    </subcellularLocation>
</comment>
<dbReference type="PANTHER" id="PTHR30572:SF4">
    <property type="entry name" value="ABC TRANSPORTER PERMEASE YTRF"/>
    <property type="match status" value="1"/>
</dbReference>
<gene>
    <name evidence="10" type="ORF">JCM15548_11564</name>
</gene>
<dbReference type="GO" id="GO:0022857">
    <property type="term" value="F:transmembrane transporter activity"/>
    <property type="evidence" value="ECO:0007669"/>
    <property type="project" value="TreeGrafter"/>
</dbReference>
<organism evidence="10 11">
    <name type="scientific">Geofilum rubicundum JCM 15548</name>
    <dbReference type="NCBI Taxonomy" id="1236989"/>
    <lineage>
        <taxon>Bacteria</taxon>
        <taxon>Pseudomonadati</taxon>
        <taxon>Bacteroidota</taxon>
        <taxon>Bacteroidia</taxon>
        <taxon>Marinilabiliales</taxon>
        <taxon>Marinilabiliaceae</taxon>
        <taxon>Geofilum</taxon>
    </lineage>
</organism>
<proteinExistence type="inferred from homology"/>
<dbReference type="Proteomes" id="UP000032900">
    <property type="component" value="Unassembled WGS sequence"/>
</dbReference>
<evidence type="ECO:0000256" key="5">
    <source>
        <dbReference type="ARBA" id="ARBA00023136"/>
    </source>
</evidence>
<protein>
    <submittedName>
        <fullName evidence="10">ABC transporter permease protein</fullName>
    </submittedName>
</protein>
<feature type="transmembrane region" description="Helical" evidence="7">
    <location>
        <begin position="323"/>
        <end position="356"/>
    </location>
</feature>
<feature type="transmembrane region" description="Helical" evidence="7">
    <location>
        <begin position="278"/>
        <end position="303"/>
    </location>
</feature>
<sequence length="415" mass="46032">MFDYLEEILSTLKKNKLRAVMTGFSVAWGIFMLIILLGSGRGLQNGMEFNFKDIAKNAIQIWPGRTSENFEGLGKGRRVQFTNEDYDLMKRELRGIDDISGRLYLWSDVAITYGNEYANYRVTCVMPEFINIRLMNVLKGRFINQMDIQENRKVIVLSQSIVDMLFKEVEPIGEYVKVGGIYFQVVGVLENPTDKNAKDAILPLSTGQRVFNGANRLSNLAMTTTSTTVEANKQIEEEIRGFLAKRHRFSTSDDEALYVWNTLEDFKRAQGVFGGIRMFVWIIGIMTIIAGIVGVSNIMIILVKERTKEIGIRKAIGASPLSVVMLVLSESLFITAVAGLVGMLLGMGILHIASTVLTSMAETNDTVRYVFFNPSASFGVAISATILLVVAGLLAGFIPARKAAGIKPIEALHDE</sequence>